<dbReference type="EMBL" id="QPFP01000005">
    <property type="protein sequence ID" value="TEB36733.1"/>
    <property type="molecule type" value="Genomic_DNA"/>
</dbReference>
<protein>
    <submittedName>
        <fullName evidence="1">Uncharacterized protein</fullName>
    </submittedName>
</protein>
<keyword evidence="2" id="KW-1185">Reference proteome</keyword>
<evidence type="ECO:0000313" key="1">
    <source>
        <dbReference type="EMBL" id="TEB36733.1"/>
    </source>
</evidence>
<feature type="non-terminal residue" evidence="1">
    <location>
        <position position="80"/>
    </location>
</feature>
<name>A0A4Y7TRC6_COPMI</name>
<sequence>YCSELYGRNVTPSQASPVFLISPCHAQNPVGTSRKGNLAARLRRTPKWQVSRTTGVGFLSSASTEVSRSLFCSFPTVRYS</sequence>
<proteinExistence type="predicted"/>
<organism evidence="1 2">
    <name type="scientific">Coprinellus micaceus</name>
    <name type="common">Glistening ink-cap mushroom</name>
    <name type="synonym">Coprinus micaceus</name>
    <dbReference type="NCBI Taxonomy" id="71717"/>
    <lineage>
        <taxon>Eukaryota</taxon>
        <taxon>Fungi</taxon>
        <taxon>Dikarya</taxon>
        <taxon>Basidiomycota</taxon>
        <taxon>Agaricomycotina</taxon>
        <taxon>Agaricomycetes</taxon>
        <taxon>Agaricomycetidae</taxon>
        <taxon>Agaricales</taxon>
        <taxon>Agaricineae</taxon>
        <taxon>Psathyrellaceae</taxon>
        <taxon>Coprinellus</taxon>
    </lineage>
</organism>
<dbReference type="AlphaFoldDB" id="A0A4Y7TRC6"/>
<dbReference type="Proteomes" id="UP000298030">
    <property type="component" value="Unassembled WGS sequence"/>
</dbReference>
<comment type="caution">
    <text evidence="1">The sequence shown here is derived from an EMBL/GenBank/DDBJ whole genome shotgun (WGS) entry which is preliminary data.</text>
</comment>
<feature type="non-terminal residue" evidence="1">
    <location>
        <position position="1"/>
    </location>
</feature>
<gene>
    <name evidence="1" type="ORF">FA13DRAFT_1727093</name>
</gene>
<reference evidence="1 2" key="1">
    <citation type="journal article" date="2019" name="Nat. Ecol. Evol.">
        <title>Megaphylogeny resolves global patterns of mushroom evolution.</title>
        <authorList>
            <person name="Varga T."/>
            <person name="Krizsan K."/>
            <person name="Foldi C."/>
            <person name="Dima B."/>
            <person name="Sanchez-Garcia M."/>
            <person name="Sanchez-Ramirez S."/>
            <person name="Szollosi G.J."/>
            <person name="Szarkandi J.G."/>
            <person name="Papp V."/>
            <person name="Albert L."/>
            <person name="Andreopoulos W."/>
            <person name="Angelini C."/>
            <person name="Antonin V."/>
            <person name="Barry K.W."/>
            <person name="Bougher N.L."/>
            <person name="Buchanan P."/>
            <person name="Buyck B."/>
            <person name="Bense V."/>
            <person name="Catcheside P."/>
            <person name="Chovatia M."/>
            <person name="Cooper J."/>
            <person name="Damon W."/>
            <person name="Desjardin D."/>
            <person name="Finy P."/>
            <person name="Geml J."/>
            <person name="Haridas S."/>
            <person name="Hughes K."/>
            <person name="Justo A."/>
            <person name="Karasinski D."/>
            <person name="Kautmanova I."/>
            <person name="Kiss B."/>
            <person name="Kocsube S."/>
            <person name="Kotiranta H."/>
            <person name="LaButti K.M."/>
            <person name="Lechner B.E."/>
            <person name="Liimatainen K."/>
            <person name="Lipzen A."/>
            <person name="Lukacs Z."/>
            <person name="Mihaltcheva S."/>
            <person name="Morgado L.N."/>
            <person name="Niskanen T."/>
            <person name="Noordeloos M.E."/>
            <person name="Ohm R.A."/>
            <person name="Ortiz-Santana B."/>
            <person name="Ovrebo C."/>
            <person name="Racz N."/>
            <person name="Riley R."/>
            <person name="Savchenko A."/>
            <person name="Shiryaev A."/>
            <person name="Soop K."/>
            <person name="Spirin V."/>
            <person name="Szebenyi C."/>
            <person name="Tomsovsky M."/>
            <person name="Tulloss R.E."/>
            <person name="Uehling J."/>
            <person name="Grigoriev I.V."/>
            <person name="Vagvolgyi C."/>
            <person name="Papp T."/>
            <person name="Martin F.M."/>
            <person name="Miettinen O."/>
            <person name="Hibbett D.S."/>
            <person name="Nagy L.G."/>
        </authorList>
    </citation>
    <scope>NUCLEOTIDE SEQUENCE [LARGE SCALE GENOMIC DNA]</scope>
    <source>
        <strain evidence="1 2">FP101781</strain>
    </source>
</reference>
<accession>A0A4Y7TRC6</accession>
<evidence type="ECO:0000313" key="2">
    <source>
        <dbReference type="Proteomes" id="UP000298030"/>
    </source>
</evidence>